<dbReference type="Proteomes" id="UP000557857">
    <property type="component" value="Unassembled WGS sequence"/>
</dbReference>
<dbReference type="EMBL" id="MSTR01000013">
    <property type="protein sequence ID" value="ONN41673.1"/>
    <property type="molecule type" value="Genomic_DNA"/>
</dbReference>
<reference evidence="4 9" key="4">
    <citation type="submission" date="2020-04" db="EMBL/GenBank/DDBJ databases">
        <authorList>
            <person name="Abaymova A."/>
            <person name="Teymurazov M."/>
            <person name="Tazyna O."/>
            <person name="Chatushin Y."/>
            <person name="Svetoch E."/>
            <person name="Pereligyn V."/>
            <person name="Pohylenko V."/>
            <person name="Platonov M."/>
            <person name="Kartsev N."/>
            <person name="Skryabin Y."/>
            <person name="Sizova A."/>
            <person name="Solomentsev V."/>
            <person name="Kislichkina A."/>
            <person name="Bogun A."/>
        </authorList>
    </citation>
    <scope>NUCLEOTIDE SEQUENCE [LARGE SCALE GENOMIC DNA]</scope>
    <source>
        <strain evidence="4">SCPM-O-B-8398</strain>
        <strain evidence="9">SCPM-O-B-8398 (E28)</strain>
    </source>
</reference>
<dbReference type="Proteomes" id="UP000321175">
    <property type="component" value="Unassembled WGS sequence"/>
</dbReference>
<gene>
    <name evidence="5" type="ORF">BTN92_12535</name>
    <name evidence="2" type="ORF">EM151A_2069</name>
    <name evidence="3" type="ORF">EMU01_21860</name>
    <name evidence="4" type="ORF">HI921_02730</name>
</gene>
<dbReference type="SUPFAM" id="SSF54909">
    <property type="entry name" value="Dimeric alpha+beta barrel"/>
    <property type="match status" value="1"/>
</dbReference>
<dbReference type="Gene3D" id="3.30.70.100">
    <property type="match status" value="1"/>
</dbReference>
<dbReference type="EMBL" id="BJWA01000016">
    <property type="protein sequence ID" value="GEL81042.1"/>
    <property type="molecule type" value="Genomic_DNA"/>
</dbReference>
<feature type="domain" description="ABM" evidence="1">
    <location>
        <begin position="3"/>
        <end position="93"/>
    </location>
</feature>
<reference evidence="2 8" key="2">
    <citation type="submission" date="2019-07" db="EMBL/GenBank/DDBJ databases">
        <title>antibiotic susceptibility of plant-derived lactic acid bacteria.</title>
        <authorList>
            <person name="Sugiyama M."/>
            <person name="Noda M."/>
        </authorList>
    </citation>
    <scope>NUCLEOTIDE SEQUENCE [LARGE SCALE GENOMIC DNA]</scope>
    <source>
        <strain evidence="2 8">15-1A</strain>
    </source>
</reference>
<dbReference type="EMBL" id="JABCAG010000004">
    <property type="protein sequence ID" value="NMP57386.1"/>
    <property type="molecule type" value="Genomic_DNA"/>
</dbReference>
<evidence type="ECO:0000313" key="4">
    <source>
        <dbReference type="EMBL" id="NMP57386.1"/>
    </source>
</evidence>
<dbReference type="GeneID" id="60998244"/>
<dbReference type="InterPro" id="IPR011008">
    <property type="entry name" value="Dimeric_a/b-barrel"/>
</dbReference>
<dbReference type="AlphaFoldDB" id="A0A1V2UEF0"/>
<dbReference type="Pfam" id="PF03992">
    <property type="entry name" value="ABM"/>
    <property type="match status" value="1"/>
</dbReference>
<evidence type="ECO:0000313" key="5">
    <source>
        <dbReference type="EMBL" id="ONN41673.1"/>
    </source>
</evidence>
<dbReference type="OrthoDB" id="123158at2"/>
<evidence type="ECO:0000259" key="1">
    <source>
        <dbReference type="PROSITE" id="PS51725"/>
    </source>
</evidence>
<dbReference type="Proteomes" id="UP000189299">
    <property type="component" value="Unassembled WGS sequence"/>
</dbReference>
<reference evidence="5 6" key="1">
    <citation type="submission" date="2016-12" db="EMBL/GenBank/DDBJ databases">
        <authorList>
            <person name="Song W.-J."/>
            <person name="Kurnit D.M."/>
        </authorList>
    </citation>
    <scope>NUCLEOTIDE SEQUENCE [LARGE SCALE GENOMIC DNA]</scope>
    <source>
        <strain evidence="5 6">CGB1038-1_S1</strain>
    </source>
</reference>
<evidence type="ECO:0000313" key="2">
    <source>
        <dbReference type="EMBL" id="BBM15260.1"/>
    </source>
</evidence>
<organism evidence="5 6">
    <name type="scientific">Enterococcus mundtii</name>
    <dbReference type="NCBI Taxonomy" id="53346"/>
    <lineage>
        <taxon>Bacteria</taxon>
        <taxon>Bacillati</taxon>
        <taxon>Bacillota</taxon>
        <taxon>Bacilli</taxon>
        <taxon>Lactobacillales</taxon>
        <taxon>Enterococcaceae</taxon>
        <taxon>Enterococcus</taxon>
    </lineage>
</organism>
<proteinExistence type="predicted"/>
<dbReference type="InterPro" id="IPR007138">
    <property type="entry name" value="ABM_dom"/>
</dbReference>
<dbReference type="PROSITE" id="PS51725">
    <property type="entry name" value="ABM"/>
    <property type="match status" value="1"/>
</dbReference>
<name>A0A1V2UEF0_ENTMU</name>
<evidence type="ECO:0000313" key="9">
    <source>
        <dbReference type="Proteomes" id="UP000557857"/>
    </source>
</evidence>
<sequence>MSITVNILYSGKEGNAKAFAQEMTERGIVERIRAQEGNERYEYFIPLEDAESILLVDRWTNQEAIDRHHKSEMMVEIAELRKKYQLKMKVQRFIDEPTE</sequence>
<protein>
    <submittedName>
        <fullName evidence="5">Antibiotic biosynthesis monooxygenase</fullName>
    </submittedName>
</protein>
<dbReference type="STRING" id="53346.A5802_002770"/>
<evidence type="ECO:0000313" key="6">
    <source>
        <dbReference type="Proteomes" id="UP000189299"/>
    </source>
</evidence>
<dbReference type="EMBL" id="AP019810">
    <property type="protein sequence ID" value="BBM15260.1"/>
    <property type="molecule type" value="Genomic_DNA"/>
</dbReference>
<keyword evidence="5" id="KW-0560">Oxidoreductase</keyword>
<reference evidence="3 7" key="3">
    <citation type="submission" date="2019-07" db="EMBL/GenBank/DDBJ databases">
        <title>Whole genome shotgun sequence of Enterococcus mundtii NBRC 100490.</title>
        <authorList>
            <person name="Hosoyama A."/>
            <person name="Uohara A."/>
            <person name="Ohji S."/>
            <person name="Ichikawa N."/>
        </authorList>
    </citation>
    <scope>NUCLEOTIDE SEQUENCE [LARGE SCALE GENOMIC DNA]</scope>
    <source>
        <strain evidence="3 7">NBRC 100490</strain>
    </source>
</reference>
<evidence type="ECO:0000313" key="8">
    <source>
        <dbReference type="Proteomes" id="UP000509460"/>
    </source>
</evidence>
<evidence type="ECO:0000313" key="3">
    <source>
        <dbReference type="EMBL" id="GEL81042.1"/>
    </source>
</evidence>
<accession>A0A1V2UEF0</accession>
<dbReference type="RefSeq" id="WP_010736353.1">
    <property type="nucleotide sequence ID" value="NZ_AP019810.1"/>
</dbReference>
<evidence type="ECO:0000313" key="7">
    <source>
        <dbReference type="Proteomes" id="UP000321175"/>
    </source>
</evidence>
<dbReference type="GO" id="GO:0004497">
    <property type="term" value="F:monooxygenase activity"/>
    <property type="evidence" value="ECO:0007669"/>
    <property type="project" value="UniProtKB-KW"/>
</dbReference>
<dbReference type="Proteomes" id="UP000509460">
    <property type="component" value="Chromosome"/>
</dbReference>
<keyword evidence="7" id="KW-1185">Reference proteome</keyword>
<keyword evidence="5" id="KW-0503">Monooxygenase</keyword>